<proteinExistence type="inferred from homology"/>
<evidence type="ECO:0000256" key="2">
    <source>
        <dbReference type="ARBA" id="ARBA00004395"/>
    </source>
</evidence>
<reference evidence="14" key="2">
    <citation type="submission" date="2025-08" db="UniProtKB">
        <authorList>
            <consortium name="Ensembl"/>
        </authorList>
    </citation>
    <scope>IDENTIFICATION</scope>
</reference>
<gene>
    <name evidence="14" type="primary">cog6</name>
</gene>
<dbReference type="GeneTree" id="ENSGT00390000013518"/>
<dbReference type="PANTHER" id="PTHR21506">
    <property type="entry name" value="COMPONENT OF OLIGOMERIC GOLGI COMPLEX 6"/>
    <property type="match status" value="1"/>
</dbReference>
<organism evidence="14 15">
    <name type="scientific">Oncorhynchus mykiss</name>
    <name type="common">Rainbow trout</name>
    <name type="synonym">Salmo gairdneri</name>
    <dbReference type="NCBI Taxonomy" id="8022"/>
    <lineage>
        <taxon>Eukaryota</taxon>
        <taxon>Metazoa</taxon>
        <taxon>Chordata</taxon>
        <taxon>Craniata</taxon>
        <taxon>Vertebrata</taxon>
        <taxon>Euteleostomi</taxon>
        <taxon>Actinopterygii</taxon>
        <taxon>Neopterygii</taxon>
        <taxon>Teleostei</taxon>
        <taxon>Protacanthopterygii</taxon>
        <taxon>Salmoniformes</taxon>
        <taxon>Salmonidae</taxon>
        <taxon>Salmoninae</taxon>
        <taxon>Oncorhynchus</taxon>
    </lineage>
</organism>
<evidence type="ECO:0000256" key="4">
    <source>
        <dbReference type="ARBA" id="ARBA00011166"/>
    </source>
</evidence>
<dbReference type="SMART" id="SM01087">
    <property type="entry name" value="COG6"/>
    <property type="match status" value="1"/>
</dbReference>
<keyword evidence="6 11" id="KW-0813">Transport</keyword>
<dbReference type="GO" id="GO:0017119">
    <property type="term" value="C:Golgi transport complex"/>
    <property type="evidence" value="ECO:0007669"/>
    <property type="project" value="UniProtKB-UniRule"/>
</dbReference>
<evidence type="ECO:0000259" key="13">
    <source>
        <dbReference type="Pfam" id="PF20653"/>
    </source>
</evidence>
<evidence type="ECO:0000256" key="11">
    <source>
        <dbReference type="RuleBase" id="RU365075"/>
    </source>
</evidence>
<evidence type="ECO:0000256" key="7">
    <source>
        <dbReference type="ARBA" id="ARBA00022927"/>
    </source>
</evidence>
<dbReference type="InterPro" id="IPR048369">
    <property type="entry name" value="COG6_C"/>
</dbReference>
<feature type="domain" description="Conserved Oligomeric Golgi complex subunit 6 C-terminal" evidence="13">
    <location>
        <begin position="175"/>
        <end position="620"/>
    </location>
</feature>
<evidence type="ECO:0000259" key="12">
    <source>
        <dbReference type="Pfam" id="PF06419"/>
    </source>
</evidence>
<accession>A0A8K9X4T5</accession>
<name>A0A8K9X4T5_ONCMY</name>
<dbReference type="Pfam" id="PF06419">
    <property type="entry name" value="COG6_N"/>
    <property type="match status" value="1"/>
</dbReference>
<dbReference type="GO" id="GO:0006891">
    <property type="term" value="P:intra-Golgi vesicle-mediated transport"/>
    <property type="evidence" value="ECO:0007669"/>
    <property type="project" value="UniProtKB-UniRule"/>
</dbReference>
<keyword evidence="9 11" id="KW-0472">Membrane</keyword>
<evidence type="ECO:0000256" key="1">
    <source>
        <dbReference type="ARBA" id="ARBA00003627"/>
    </source>
</evidence>
<keyword evidence="8 11" id="KW-0333">Golgi apparatus</keyword>
<comment type="similarity">
    <text evidence="3 11">Belongs to the COG6 family.</text>
</comment>
<dbReference type="InterPro" id="IPR010490">
    <property type="entry name" value="COG6"/>
</dbReference>
<protein>
    <recommendedName>
        <fullName evidence="5 11">Conserved oligomeric Golgi complex subunit 6</fullName>
        <shortName evidence="11">COG complex subunit 6</shortName>
    </recommendedName>
    <alternativeName>
        <fullName evidence="10 11">Component of oligomeric Golgi complex 6</fullName>
    </alternativeName>
</protein>
<evidence type="ECO:0000313" key="15">
    <source>
        <dbReference type="Proteomes" id="UP000694395"/>
    </source>
</evidence>
<reference evidence="14" key="1">
    <citation type="submission" date="2020-07" db="EMBL/GenBank/DDBJ databases">
        <title>A long reads based de novo assembly of the rainbow trout Arlee double haploid line genome.</title>
        <authorList>
            <person name="Gao G."/>
            <person name="Palti Y."/>
        </authorList>
    </citation>
    <scope>NUCLEOTIDE SEQUENCE [LARGE SCALE GENOMIC DNA]</scope>
</reference>
<evidence type="ECO:0000256" key="3">
    <source>
        <dbReference type="ARBA" id="ARBA00011023"/>
    </source>
</evidence>
<evidence type="ECO:0000256" key="6">
    <source>
        <dbReference type="ARBA" id="ARBA00022448"/>
    </source>
</evidence>
<keyword evidence="7 11" id="KW-0653">Protein transport</keyword>
<comment type="function">
    <text evidence="1 11">Required for normal Golgi function.</text>
</comment>
<evidence type="ECO:0000313" key="14">
    <source>
        <dbReference type="Ensembl" id="ENSOMYP00000127846.1"/>
    </source>
</evidence>
<dbReference type="GO" id="GO:0015031">
    <property type="term" value="P:protein transport"/>
    <property type="evidence" value="ECO:0007669"/>
    <property type="project" value="UniProtKB-KW"/>
</dbReference>
<dbReference type="Pfam" id="PF20653">
    <property type="entry name" value="COG6_C"/>
    <property type="match status" value="1"/>
</dbReference>
<comment type="subunit">
    <text evidence="4">Component of the conserved oligomeric Golgi complex which is composed of eight different subunits and is required for normal Golgi morphology and localization.</text>
</comment>
<evidence type="ECO:0000256" key="10">
    <source>
        <dbReference type="ARBA" id="ARBA00031348"/>
    </source>
</evidence>
<sequence length="621" mass="69926">MNELNLNHGNVPCQQNNPLSRKLNKILETRLDNDKEMLEALKALSVFFTENSLRTRRNLRGDIERRSLNINEEFARIFKDVKEELESVHEDVQAMSTCCEEMTSRLKAAKDQTQDLIVKTNKLQGENHRLEVRSQVAQAFLSKFQLSSEEMDTLRGVRDAPVTEDFFKALKTNCIYRQMAVLQETSYEQLYRWTQNECRGLTQESCDISPVLSQAMEALQDRPVLYKYTLDEFGTARRCVVVRGFIDALTRGGPGGTPRPIEMHSHDPMRYVGDMLAWLHQATASEKEHLEALLKQVTARGVDETMQEVVGHITEGVCRPLKVRLEQGILAEPGSVLLYKLSNLLKFYHHTISCIVGTSVASLLMTIEEMHILSKKMFFNSLSLHASRLMDKVELPPPDLGPTSSLTQTLALLREVLASHDSSVVPLDARQADFAQVLSCILDPLLQLCTVSASNLGTADMATYMVNSLYVMKTTLALFEFTDKRLEMLEFQIEAHLDTLINEQASFVLTRAGLSYIYSCVQQHSPELGPLSNLPSMDSSSLKASMTQFDRYLSSPDTMVMSQLNFLLSAAIKDQIFNQSTELVCRAYGEVYTAVTSPANSYKEPDNLVPRSPQQVQALLS</sequence>
<feature type="domain" description="Conserved oligomeric complex COG6 N-terminal" evidence="12">
    <location>
        <begin position="44"/>
        <end position="155"/>
    </location>
</feature>
<keyword evidence="15" id="KW-1185">Reference proteome</keyword>
<dbReference type="Proteomes" id="UP000694395">
    <property type="component" value="Chromosome 27"/>
</dbReference>
<dbReference type="AlphaFoldDB" id="A0A8K9X4T5"/>
<evidence type="ECO:0000256" key="5">
    <source>
        <dbReference type="ARBA" id="ARBA00020973"/>
    </source>
</evidence>
<evidence type="ECO:0000256" key="9">
    <source>
        <dbReference type="ARBA" id="ARBA00023136"/>
    </source>
</evidence>
<dbReference type="PANTHER" id="PTHR21506:SF0">
    <property type="entry name" value="CONSERVED OLIGOMERIC GOLGI COMPLEX SUBUNIT 6"/>
    <property type="match status" value="1"/>
</dbReference>
<dbReference type="Ensembl" id="ENSOMYT00000120684.1">
    <property type="protein sequence ID" value="ENSOMYP00000127846.1"/>
    <property type="gene ID" value="ENSOMYG00000034709.2"/>
</dbReference>
<reference evidence="14" key="3">
    <citation type="submission" date="2025-09" db="UniProtKB">
        <authorList>
            <consortium name="Ensembl"/>
        </authorList>
    </citation>
    <scope>IDENTIFICATION</scope>
</reference>
<comment type="subcellular location">
    <subcellularLocation>
        <location evidence="2 11">Golgi apparatus membrane</location>
        <topology evidence="2 11">Peripheral membrane protein</topology>
    </subcellularLocation>
</comment>
<dbReference type="GO" id="GO:0000139">
    <property type="term" value="C:Golgi membrane"/>
    <property type="evidence" value="ECO:0007669"/>
    <property type="project" value="UniProtKB-SubCell"/>
</dbReference>
<dbReference type="InterPro" id="IPR048368">
    <property type="entry name" value="COG6_N"/>
</dbReference>
<evidence type="ECO:0000256" key="8">
    <source>
        <dbReference type="ARBA" id="ARBA00023034"/>
    </source>
</evidence>